<dbReference type="Proteomes" id="UP001293593">
    <property type="component" value="Unassembled WGS sequence"/>
</dbReference>
<dbReference type="Pfam" id="PF03398">
    <property type="entry name" value="Ist1"/>
    <property type="match status" value="1"/>
</dbReference>
<feature type="coiled-coil region" evidence="2">
    <location>
        <begin position="32"/>
        <end position="59"/>
    </location>
</feature>
<gene>
    <name evidence="4" type="ORF">QN277_010856</name>
</gene>
<organism evidence="4 5">
    <name type="scientific">Acacia crassicarpa</name>
    <name type="common">northern wattle</name>
    <dbReference type="NCBI Taxonomy" id="499986"/>
    <lineage>
        <taxon>Eukaryota</taxon>
        <taxon>Viridiplantae</taxon>
        <taxon>Streptophyta</taxon>
        <taxon>Embryophyta</taxon>
        <taxon>Tracheophyta</taxon>
        <taxon>Spermatophyta</taxon>
        <taxon>Magnoliopsida</taxon>
        <taxon>eudicotyledons</taxon>
        <taxon>Gunneridae</taxon>
        <taxon>Pentapetalae</taxon>
        <taxon>rosids</taxon>
        <taxon>fabids</taxon>
        <taxon>Fabales</taxon>
        <taxon>Fabaceae</taxon>
        <taxon>Caesalpinioideae</taxon>
        <taxon>mimosoid clade</taxon>
        <taxon>Acacieae</taxon>
        <taxon>Acacia</taxon>
    </lineage>
</organism>
<dbReference type="EMBL" id="JAWXYG010000018">
    <property type="protein sequence ID" value="KAK4253019.1"/>
    <property type="molecule type" value="Genomic_DNA"/>
</dbReference>
<feature type="compositionally biased region" description="Polar residues" evidence="3">
    <location>
        <begin position="561"/>
        <end position="573"/>
    </location>
</feature>
<dbReference type="GO" id="GO:0015031">
    <property type="term" value="P:protein transport"/>
    <property type="evidence" value="ECO:0007669"/>
    <property type="project" value="InterPro"/>
</dbReference>
<dbReference type="Gene3D" id="1.20.1260.60">
    <property type="entry name" value="Vacuolar protein sorting-associated protein Ist1"/>
    <property type="match status" value="1"/>
</dbReference>
<keyword evidence="5" id="KW-1185">Reference proteome</keyword>
<dbReference type="PANTHER" id="PTHR12161:SF5">
    <property type="entry name" value="IST1 HOMOLOG"/>
    <property type="match status" value="1"/>
</dbReference>
<feature type="compositionally biased region" description="Basic and acidic residues" evidence="3">
    <location>
        <begin position="216"/>
        <end position="237"/>
    </location>
</feature>
<feature type="region of interest" description="Disordered" evidence="3">
    <location>
        <begin position="551"/>
        <end position="645"/>
    </location>
</feature>
<comment type="caution">
    <text evidence="4">The sequence shown here is derived from an EMBL/GenBank/DDBJ whole genome shotgun (WGS) entry which is preliminary data.</text>
</comment>
<evidence type="ECO:0000256" key="1">
    <source>
        <dbReference type="ARBA" id="ARBA00005536"/>
    </source>
</evidence>
<name>A0AAE1IPN2_9FABA</name>
<feature type="region of interest" description="Disordered" evidence="3">
    <location>
        <begin position="313"/>
        <end position="366"/>
    </location>
</feature>
<dbReference type="FunFam" id="1.20.1260.60:FF:000003">
    <property type="entry name" value="IST1-like protein isoform A"/>
    <property type="match status" value="1"/>
</dbReference>
<dbReference type="PANTHER" id="PTHR12161">
    <property type="entry name" value="IST1 FAMILY MEMBER"/>
    <property type="match status" value="1"/>
</dbReference>
<protein>
    <recommendedName>
        <fullName evidence="6">IST1-like protein</fullName>
    </recommendedName>
</protein>
<sequence length="682" mass="75748">MSILGSFFNRGFMASQCKTLLKLTIPRIKLLRNRREIQLKQMRRNIAKLLETGQEATARIRVEHIIREENMIAAQEIIELFCELIVVRLPIIESQRECPLDLKEAISSICFTAPRCADLPELLQVQLLFASKYGKEFVSAATELMPDCGVNRQLVELLSVHPPPPDKRLNLLKEIAAEHEIDWDPAASETELFKKQEDLLNGPTQISSESKLILPDEKHNEESHSATKQPNQEKPDSETAPSQPNQEHADSDSDTSEFPNVTQVPVLSNVNITTDPEMATPPGFPHHEIEYHSSSHFGVTEDVKQKQVEERSVIYKDESQTPGRTDNKQFVPFTSPPLASPESFSTRHSDSPPSLEKKKSEDDVDLQDVLDAAHAAAETAECAAAAARSAASLAEIHINELTKKSTEHKPDSTSENPFYAGSSHQSTTTERGSFNEQNTATDYGGNSMYEPESRKDSNAAQSAASYEQAHVIDLTKKNSLCEPDDTSENPFYTGSYHQSATTERGHFNEQNTVGDYDGNFMNKLESHHDYNAAQSAASLEQVHICDLKKKNSSCEPDDTSENPFYTNSANRSTAEGGHFAEKNTAGDYDDYHGTNELGTRQANSTPTGLQSPSSPSYDTIKEDSDSSLPNYETLDDKSSTSFRHRSLPSMEDDLYSSYINLFTFPNSNKGSQAGSDNHHSYS</sequence>
<dbReference type="AlphaFoldDB" id="A0AAE1IPN2"/>
<evidence type="ECO:0000313" key="4">
    <source>
        <dbReference type="EMBL" id="KAK4253019.1"/>
    </source>
</evidence>
<keyword evidence="2" id="KW-0175">Coiled coil</keyword>
<evidence type="ECO:0000256" key="3">
    <source>
        <dbReference type="SAM" id="MobiDB-lite"/>
    </source>
</evidence>
<comment type="similarity">
    <text evidence="1">Belongs to the IST1 family.</text>
</comment>
<evidence type="ECO:0000256" key="2">
    <source>
        <dbReference type="SAM" id="Coils"/>
    </source>
</evidence>
<proteinExistence type="inferred from homology"/>
<accession>A0AAE1IPN2</accession>
<feature type="compositionally biased region" description="Basic and acidic residues" evidence="3">
    <location>
        <begin position="401"/>
        <end position="412"/>
    </location>
</feature>
<feature type="region of interest" description="Disordered" evidence="3">
    <location>
        <begin position="401"/>
        <end position="513"/>
    </location>
</feature>
<feature type="region of interest" description="Disordered" evidence="3">
    <location>
        <begin position="216"/>
        <end position="260"/>
    </location>
</feature>
<reference evidence="4" key="1">
    <citation type="submission" date="2023-10" db="EMBL/GenBank/DDBJ databases">
        <title>Chromosome-level genome of the transformable northern wattle, Acacia crassicarpa.</title>
        <authorList>
            <person name="Massaro I."/>
            <person name="Sinha N.R."/>
            <person name="Poethig S."/>
            <person name="Leichty A.R."/>
        </authorList>
    </citation>
    <scope>NUCLEOTIDE SEQUENCE</scope>
    <source>
        <strain evidence="4">Acra3RX</strain>
        <tissue evidence="4">Leaf</tissue>
    </source>
</reference>
<feature type="compositionally biased region" description="Polar residues" evidence="3">
    <location>
        <begin position="488"/>
        <end position="513"/>
    </location>
</feature>
<dbReference type="InterPro" id="IPR042277">
    <property type="entry name" value="IST1-like"/>
</dbReference>
<feature type="compositionally biased region" description="Polar residues" evidence="3">
    <location>
        <begin position="596"/>
        <end position="617"/>
    </location>
</feature>
<dbReference type="InterPro" id="IPR005061">
    <property type="entry name" value="Ist1"/>
</dbReference>
<evidence type="ECO:0000313" key="5">
    <source>
        <dbReference type="Proteomes" id="UP001293593"/>
    </source>
</evidence>
<evidence type="ECO:0008006" key="6">
    <source>
        <dbReference type="Google" id="ProtNLM"/>
    </source>
</evidence>
<feature type="compositionally biased region" description="Basic and acidic residues" evidence="3">
    <location>
        <begin position="345"/>
        <end position="361"/>
    </location>
</feature>
<feature type="compositionally biased region" description="Polar residues" evidence="3">
    <location>
        <begin position="422"/>
        <end position="441"/>
    </location>
</feature>